<name>A0A7S1M504_NEODS</name>
<dbReference type="GO" id="GO:0060090">
    <property type="term" value="F:molecular adaptor activity"/>
    <property type="evidence" value="ECO:0007669"/>
    <property type="project" value="InterPro"/>
</dbReference>
<dbReference type="GO" id="GO:0008285">
    <property type="term" value="P:negative regulation of cell population proliferation"/>
    <property type="evidence" value="ECO:0007669"/>
    <property type="project" value="TreeGrafter"/>
</dbReference>
<feature type="domain" description="C3H1-type" evidence="8">
    <location>
        <begin position="77"/>
        <end position="104"/>
    </location>
</feature>
<evidence type="ECO:0000256" key="6">
    <source>
        <dbReference type="PROSITE-ProRule" id="PRU00723"/>
    </source>
</evidence>
<keyword evidence="2 6" id="KW-0479">Metal-binding</keyword>
<dbReference type="PANTHER" id="PTHR47522:SF2">
    <property type="entry name" value="PROTEIN SALVADOR HOMOLOG 1"/>
    <property type="match status" value="1"/>
</dbReference>
<evidence type="ECO:0000256" key="5">
    <source>
        <dbReference type="ARBA" id="ARBA00022833"/>
    </source>
</evidence>
<dbReference type="PROSITE" id="PS50020">
    <property type="entry name" value="WW_DOMAIN_2"/>
    <property type="match status" value="1"/>
</dbReference>
<feature type="domain" description="WW" evidence="7">
    <location>
        <begin position="16"/>
        <end position="49"/>
    </location>
</feature>
<evidence type="ECO:0000256" key="4">
    <source>
        <dbReference type="ARBA" id="ARBA00022771"/>
    </source>
</evidence>
<dbReference type="InterPro" id="IPR001202">
    <property type="entry name" value="WW_dom"/>
</dbReference>
<dbReference type="SUPFAM" id="SSF51045">
    <property type="entry name" value="WW domain"/>
    <property type="match status" value="1"/>
</dbReference>
<dbReference type="PANTHER" id="PTHR47522">
    <property type="entry name" value="SALVADOR FAMILY WW DOMAIN-CONTAINING PROTEIN 1"/>
    <property type="match status" value="1"/>
</dbReference>
<evidence type="ECO:0000313" key="9">
    <source>
        <dbReference type="EMBL" id="CAD9120054.1"/>
    </source>
</evidence>
<dbReference type="InterPro" id="IPR041367">
    <property type="entry name" value="Znf-CCCH_4"/>
</dbReference>
<dbReference type="Gene3D" id="2.20.70.10">
    <property type="match status" value="1"/>
</dbReference>
<dbReference type="PROSITE" id="PS50103">
    <property type="entry name" value="ZF_C3H1"/>
    <property type="match status" value="1"/>
</dbReference>
<dbReference type="InterPro" id="IPR030030">
    <property type="entry name" value="Sav"/>
</dbReference>
<feature type="zinc finger region" description="C3H1-type" evidence="6">
    <location>
        <begin position="77"/>
        <end position="104"/>
    </location>
</feature>
<dbReference type="Pfam" id="PF00397">
    <property type="entry name" value="WW"/>
    <property type="match status" value="1"/>
</dbReference>
<proteinExistence type="predicted"/>
<dbReference type="SUPFAM" id="SSF90229">
    <property type="entry name" value="CCCH zinc finger"/>
    <property type="match status" value="1"/>
</dbReference>
<keyword evidence="1" id="KW-0597">Phosphoprotein</keyword>
<dbReference type="GO" id="GO:0035329">
    <property type="term" value="P:hippo signaling"/>
    <property type="evidence" value="ECO:0007669"/>
    <property type="project" value="InterPro"/>
</dbReference>
<reference evidence="9" key="1">
    <citation type="submission" date="2021-01" db="EMBL/GenBank/DDBJ databases">
        <authorList>
            <person name="Corre E."/>
            <person name="Pelletier E."/>
            <person name="Niang G."/>
            <person name="Scheremetjew M."/>
            <person name="Finn R."/>
            <person name="Kale V."/>
            <person name="Holt S."/>
            <person name="Cochrane G."/>
            <person name="Meng A."/>
            <person name="Brown T."/>
            <person name="Cohen L."/>
        </authorList>
    </citation>
    <scope>NUCLEOTIDE SEQUENCE</scope>
    <source>
        <strain evidence="9">CCAP 1951/1</strain>
    </source>
</reference>
<dbReference type="Pfam" id="PF18044">
    <property type="entry name" value="zf-CCCH_4"/>
    <property type="match status" value="1"/>
</dbReference>
<keyword evidence="4 6" id="KW-0863">Zinc-finger</keyword>
<dbReference type="Gene3D" id="4.10.1000.10">
    <property type="entry name" value="Zinc finger, CCCH-type"/>
    <property type="match status" value="1"/>
</dbReference>
<gene>
    <name evidence="9" type="ORF">NDES1114_LOCUS16858</name>
</gene>
<dbReference type="InterPro" id="IPR000571">
    <property type="entry name" value="Znf_CCCH"/>
</dbReference>
<keyword evidence="5 6" id="KW-0862">Zinc</keyword>
<evidence type="ECO:0000256" key="1">
    <source>
        <dbReference type="ARBA" id="ARBA00022553"/>
    </source>
</evidence>
<evidence type="ECO:0000259" key="7">
    <source>
        <dbReference type="PROSITE" id="PS50020"/>
    </source>
</evidence>
<evidence type="ECO:0000256" key="3">
    <source>
        <dbReference type="ARBA" id="ARBA00022737"/>
    </source>
</evidence>
<protein>
    <submittedName>
        <fullName evidence="9">Uncharacterized protein</fullName>
    </submittedName>
</protein>
<organism evidence="9">
    <name type="scientific">Neobodo designis</name>
    <name type="common">Flagellated protozoan</name>
    <name type="synonym">Bodo designis</name>
    <dbReference type="NCBI Taxonomy" id="312471"/>
    <lineage>
        <taxon>Eukaryota</taxon>
        <taxon>Discoba</taxon>
        <taxon>Euglenozoa</taxon>
        <taxon>Kinetoplastea</taxon>
        <taxon>Metakinetoplastina</taxon>
        <taxon>Neobodonida</taxon>
        <taxon>Neobodo</taxon>
    </lineage>
</organism>
<sequence>MPRRRKCTAAADVCGVTLPPGWQVAWTVAGEQYYVDHNTKRTHWQLPSYVLAEMYAPLGRGVPRPPHASRVPLDASKRNTTLCAYFARGSCAFGEKCAFLHPTQQ</sequence>
<dbReference type="FunFam" id="2.20.70.10:FF:000035">
    <property type="entry name" value="Salvador homolog 1 (Drosophila)"/>
    <property type="match status" value="1"/>
</dbReference>
<accession>A0A7S1M504</accession>
<keyword evidence="3" id="KW-0677">Repeat</keyword>
<dbReference type="AlphaFoldDB" id="A0A7S1M504"/>
<dbReference type="SMART" id="SM00356">
    <property type="entry name" value="ZnF_C3H1"/>
    <property type="match status" value="1"/>
</dbReference>
<dbReference type="InterPro" id="IPR036855">
    <property type="entry name" value="Znf_CCCH_sf"/>
</dbReference>
<dbReference type="InterPro" id="IPR036020">
    <property type="entry name" value="WW_dom_sf"/>
</dbReference>
<dbReference type="GO" id="GO:0008270">
    <property type="term" value="F:zinc ion binding"/>
    <property type="evidence" value="ECO:0007669"/>
    <property type="project" value="UniProtKB-KW"/>
</dbReference>
<dbReference type="EMBL" id="HBGF01025480">
    <property type="protein sequence ID" value="CAD9120054.1"/>
    <property type="molecule type" value="Transcribed_RNA"/>
</dbReference>
<evidence type="ECO:0000259" key="8">
    <source>
        <dbReference type="PROSITE" id="PS50103"/>
    </source>
</evidence>
<dbReference type="GO" id="GO:0005829">
    <property type="term" value="C:cytosol"/>
    <property type="evidence" value="ECO:0007669"/>
    <property type="project" value="TreeGrafter"/>
</dbReference>
<evidence type="ECO:0000256" key="2">
    <source>
        <dbReference type="ARBA" id="ARBA00022723"/>
    </source>
</evidence>
<dbReference type="SMART" id="SM00456">
    <property type="entry name" value="WW"/>
    <property type="match status" value="1"/>
</dbReference>
<dbReference type="CDD" id="cd00201">
    <property type="entry name" value="WW"/>
    <property type="match status" value="1"/>
</dbReference>